<feature type="region of interest" description="Disordered" evidence="1">
    <location>
        <begin position="507"/>
        <end position="526"/>
    </location>
</feature>
<feature type="compositionally biased region" description="Low complexity" evidence="1">
    <location>
        <begin position="825"/>
        <end position="839"/>
    </location>
</feature>
<dbReference type="AlphaFoldDB" id="A0A316W2M9"/>
<feature type="region of interest" description="Disordered" evidence="1">
    <location>
        <begin position="715"/>
        <end position="841"/>
    </location>
</feature>
<feature type="region of interest" description="Disordered" evidence="1">
    <location>
        <begin position="630"/>
        <end position="669"/>
    </location>
</feature>
<dbReference type="STRING" id="1522189.A0A316W2M9"/>
<feature type="compositionally biased region" description="Low complexity" evidence="1">
    <location>
        <begin position="908"/>
        <end position="920"/>
    </location>
</feature>
<proteinExistence type="predicted"/>
<evidence type="ECO:0000313" key="3">
    <source>
        <dbReference type="Proteomes" id="UP000245783"/>
    </source>
</evidence>
<organism evidence="2 3">
    <name type="scientific">Ceraceosorus guamensis</name>
    <dbReference type="NCBI Taxonomy" id="1522189"/>
    <lineage>
        <taxon>Eukaryota</taxon>
        <taxon>Fungi</taxon>
        <taxon>Dikarya</taxon>
        <taxon>Basidiomycota</taxon>
        <taxon>Ustilaginomycotina</taxon>
        <taxon>Exobasidiomycetes</taxon>
        <taxon>Ceraceosorales</taxon>
        <taxon>Ceraceosoraceae</taxon>
        <taxon>Ceraceosorus</taxon>
    </lineage>
</organism>
<feature type="compositionally biased region" description="Low complexity" evidence="1">
    <location>
        <begin position="774"/>
        <end position="788"/>
    </location>
</feature>
<feature type="region of interest" description="Disordered" evidence="1">
    <location>
        <begin position="904"/>
        <end position="924"/>
    </location>
</feature>
<accession>A0A316W2M9</accession>
<dbReference type="EMBL" id="KZ819364">
    <property type="protein sequence ID" value="PWN44030.1"/>
    <property type="molecule type" value="Genomic_DNA"/>
</dbReference>
<dbReference type="OrthoDB" id="3367072at2759"/>
<protein>
    <submittedName>
        <fullName evidence="2">Uncharacterized protein</fullName>
    </submittedName>
</protein>
<dbReference type="RefSeq" id="XP_025371190.1">
    <property type="nucleotide sequence ID" value="XM_025517350.1"/>
</dbReference>
<dbReference type="InParanoid" id="A0A316W2M9"/>
<feature type="region of interest" description="Disordered" evidence="1">
    <location>
        <begin position="90"/>
        <end position="156"/>
    </location>
</feature>
<dbReference type="Proteomes" id="UP000245783">
    <property type="component" value="Unassembled WGS sequence"/>
</dbReference>
<sequence>MNENAVAGPSRSAVQHGTMVANNRTSGAVASTSSVLPEKARLRPPRKFRPRVDSSRAGGSERYARVGQSHAAARIARIMLTVTQSVSATSTLSHAGHVSSASLKGKARAMDPAPTAQRLLRRQDLPISVDGLDKDKGNRSATPPTQSLEGADPSNVGLLSAGASSVPLISDGTTALSLTASQASSSSFLLPPMSSSSSPSITAATTAAVQSLAPASLIQNAAASTASSDAEGAAPHVSIKHNLPLQLLITVGALVVFASLLASSAWLCRTRLPCTRKRRKRRDKTTWSPAAGSTESFDVKSVDARQWAAKYAQTPMLLKDDVQRFAAAPVVPTDAAVAELQRPAPCAMIATSNQPCDHFIERLLVARPNSAGMPDVLRGDEEQRISNPHQSTTDDLLPSATQLHETFIDPPDKSQRQVQQPPATRSATLLSTVLSTLGVHQNANSKRPQKHASQDLDSDFEGTIGAKDVELPMARRVGKRESRFPCDISSDEDSAATLAIISRARKTLDASGETHSSTPRTPGLAGLGSAWARVAPLAAATKRPSPLGPPCVIPPAISAPSVPAPAARAGAALGGRTITLSELKLLQSQKDLGHVLSPASNNRHKLESTVARWLTVSRYADLVQQTPLATQGALPRMPRRRDSAHSLTQSEGSSMTLASSDQGLSRMPSIVPRFGATTTLESWLEKDPVKGDGSDAGVNELVNILGMYSVGDGASTAGSESLSLADAPPKRPLEASAGGATPMISLPTGDSILPPSYRSFGTPDRLQRGETKSSKGSSRSRTQTWSQSNEALEEEKRQVDRRQKLHRKEQRRSARMQARHLALSQEAEAQQATQAATVEEAQDRRHTILDFAMLTAGQSPRVGVTRSRSLASSVYSNNTAPSEYCNAPILSNPATVNRLSVIKEHKSPSSQESQAEQAVAAPPPQSAIEAKATLHVPVQKRKISSARLMAPLSPPDSPWTSPDSRTGPNNGRWQGGPQRPRDSFIVPKRSAATSANAALPSDRRELLEKKRQASKSKRDVIPPTGHLVDVAPAGTGGHHKDARRVVSALPTKQAMRSQGARRDRAVSEKALLA</sequence>
<keyword evidence="3" id="KW-1185">Reference proteome</keyword>
<dbReference type="GeneID" id="37039220"/>
<reference evidence="2 3" key="1">
    <citation type="journal article" date="2018" name="Mol. Biol. Evol.">
        <title>Broad Genomic Sampling Reveals a Smut Pathogenic Ancestry of the Fungal Clade Ustilaginomycotina.</title>
        <authorList>
            <person name="Kijpornyongpan T."/>
            <person name="Mondo S.J."/>
            <person name="Barry K."/>
            <person name="Sandor L."/>
            <person name="Lee J."/>
            <person name="Lipzen A."/>
            <person name="Pangilinan J."/>
            <person name="LaButti K."/>
            <person name="Hainaut M."/>
            <person name="Henrissat B."/>
            <person name="Grigoriev I.V."/>
            <person name="Spatafora J.W."/>
            <person name="Aime M.C."/>
        </authorList>
    </citation>
    <scope>NUCLEOTIDE SEQUENCE [LARGE SCALE GENOMIC DNA]</scope>
    <source>
        <strain evidence="2 3">MCA 4658</strain>
    </source>
</reference>
<feature type="compositionally biased region" description="Basic residues" evidence="1">
    <location>
        <begin position="803"/>
        <end position="818"/>
    </location>
</feature>
<evidence type="ECO:0000313" key="2">
    <source>
        <dbReference type="EMBL" id="PWN44030.1"/>
    </source>
</evidence>
<feature type="region of interest" description="Disordered" evidence="1">
    <location>
        <begin position="945"/>
        <end position="1073"/>
    </location>
</feature>
<feature type="compositionally biased region" description="Polar residues" evidence="1">
    <location>
        <begin position="645"/>
        <end position="663"/>
    </location>
</feature>
<gene>
    <name evidence="2" type="ORF">IE81DRAFT_44422</name>
</gene>
<feature type="compositionally biased region" description="Polar residues" evidence="1">
    <location>
        <begin position="139"/>
        <end position="148"/>
    </location>
</feature>
<name>A0A316W2M9_9BASI</name>
<feature type="region of interest" description="Disordered" evidence="1">
    <location>
        <begin position="46"/>
        <end position="65"/>
    </location>
</feature>
<evidence type="ECO:0000256" key="1">
    <source>
        <dbReference type="SAM" id="MobiDB-lite"/>
    </source>
</evidence>
<feature type="compositionally biased region" description="Basic and acidic residues" evidence="1">
    <location>
        <begin position="1001"/>
        <end position="1020"/>
    </location>
</feature>